<organism evidence="1 2">
    <name type="scientific">Floridaenema evergladense BLCC-F167</name>
    <dbReference type="NCBI Taxonomy" id="3153639"/>
    <lineage>
        <taxon>Bacteria</taxon>
        <taxon>Bacillati</taxon>
        <taxon>Cyanobacteriota</taxon>
        <taxon>Cyanophyceae</taxon>
        <taxon>Oscillatoriophycideae</taxon>
        <taxon>Aerosakkonematales</taxon>
        <taxon>Aerosakkonemataceae</taxon>
        <taxon>Floridanema</taxon>
        <taxon>Floridanema evergladense</taxon>
    </lineage>
</organism>
<accession>A0ABV4WGS4</accession>
<dbReference type="EMBL" id="JBHFNT010000059">
    <property type="protein sequence ID" value="MFB2834282.1"/>
    <property type="molecule type" value="Genomic_DNA"/>
</dbReference>
<comment type="caution">
    <text evidence="1">The sequence shown here is derived from an EMBL/GenBank/DDBJ whole genome shotgun (WGS) entry which is preliminary data.</text>
</comment>
<sequence length="67" mass="8017">MTKVNFAAMSDRELKQYILSHRDDREAFYAYIDRRHSRPNKLTIKFEDPAWEEKIVSAIQTQLNSEN</sequence>
<evidence type="ECO:0000313" key="2">
    <source>
        <dbReference type="Proteomes" id="UP001576780"/>
    </source>
</evidence>
<proteinExistence type="predicted"/>
<protein>
    <submittedName>
        <fullName evidence="1">Uncharacterized protein</fullName>
    </submittedName>
</protein>
<dbReference type="InterPro" id="IPR054053">
    <property type="entry name" value="DUF6887"/>
</dbReference>
<dbReference type="RefSeq" id="WP_413276721.1">
    <property type="nucleotide sequence ID" value="NZ_JBHFNT010000059.1"/>
</dbReference>
<dbReference type="Pfam" id="PF21826">
    <property type="entry name" value="DUF6887"/>
    <property type="match status" value="1"/>
</dbReference>
<evidence type="ECO:0000313" key="1">
    <source>
        <dbReference type="EMBL" id="MFB2834282.1"/>
    </source>
</evidence>
<reference evidence="1 2" key="1">
    <citation type="submission" date="2024-09" db="EMBL/GenBank/DDBJ databases">
        <title>Floridaenema gen nov. (Aerosakkonemataceae, Aerosakkonematales ord. nov., Cyanobacteria) from benthic tropical and subtropical fresh waters, with the description of four new species.</title>
        <authorList>
            <person name="Moretto J.A."/>
            <person name="Berthold D.E."/>
            <person name="Lefler F.W."/>
            <person name="Huang I.-S."/>
            <person name="Laughinghouse H. IV."/>
        </authorList>
    </citation>
    <scope>NUCLEOTIDE SEQUENCE [LARGE SCALE GENOMIC DNA]</scope>
    <source>
        <strain evidence="1 2">BLCC-F167</strain>
    </source>
</reference>
<gene>
    <name evidence="1" type="ORF">ACE1CA_07085</name>
</gene>
<keyword evidence="2" id="KW-1185">Reference proteome</keyword>
<name>A0ABV4WGS4_9CYAN</name>
<dbReference type="Proteomes" id="UP001576780">
    <property type="component" value="Unassembled WGS sequence"/>
</dbReference>